<evidence type="ECO:0000313" key="2">
    <source>
        <dbReference type="EMBL" id="GEM84440.1"/>
    </source>
</evidence>
<feature type="compositionally biased region" description="Basic and acidic residues" evidence="1">
    <location>
        <begin position="45"/>
        <end position="56"/>
    </location>
</feature>
<organism evidence="2 3">
    <name type="scientific">Meiothermus hypogaeus NBRC 106114</name>
    <dbReference type="NCBI Taxonomy" id="1227553"/>
    <lineage>
        <taxon>Bacteria</taxon>
        <taxon>Thermotogati</taxon>
        <taxon>Deinococcota</taxon>
        <taxon>Deinococci</taxon>
        <taxon>Thermales</taxon>
        <taxon>Thermaceae</taxon>
        <taxon>Meiothermus</taxon>
    </lineage>
</organism>
<dbReference type="EMBL" id="BJXL01000100">
    <property type="protein sequence ID" value="GEM84440.1"/>
    <property type="molecule type" value="Genomic_DNA"/>
</dbReference>
<gene>
    <name evidence="2" type="ORF">MHY01S_26060</name>
</gene>
<evidence type="ECO:0000256" key="1">
    <source>
        <dbReference type="SAM" id="MobiDB-lite"/>
    </source>
</evidence>
<dbReference type="Proteomes" id="UP000321197">
    <property type="component" value="Unassembled WGS sequence"/>
</dbReference>
<dbReference type="AlphaFoldDB" id="A0A511R4A4"/>
<reference evidence="2 3" key="1">
    <citation type="submission" date="2019-07" db="EMBL/GenBank/DDBJ databases">
        <title>Whole genome shotgun sequence of Meiothermus hypogaeus NBRC 106114.</title>
        <authorList>
            <person name="Hosoyama A."/>
            <person name="Uohara A."/>
            <person name="Ohji S."/>
            <person name="Ichikawa N."/>
        </authorList>
    </citation>
    <scope>NUCLEOTIDE SEQUENCE [LARGE SCALE GENOMIC DNA]</scope>
    <source>
        <strain evidence="2 3">NBRC 106114</strain>
    </source>
</reference>
<evidence type="ECO:0000313" key="3">
    <source>
        <dbReference type="Proteomes" id="UP000321197"/>
    </source>
</evidence>
<feature type="region of interest" description="Disordered" evidence="1">
    <location>
        <begin position="1"/>
        <end position="72"/>
    </location>
</feature>
<accession>A0A511R4A4</accession>
<sequence length="72" mass="8107">MQQSIHSKNNNQNTNTPKRAGIVKEGTPPVIPSHKLSEDWASSKSKNEQDKIRENSHWYGGNTNLYQTGISQ</sequence>
<comment type="caution">
    <text evidence="2">The sequence shown here is derived from an EMBL/GenBank/DDBJ whole genome shotgun (WGS) entry which is preliminary data.</text>
</comment>
<feature type="compositionally biased region" description="Polar residues" evidence="1">
    <location>
        <begin position="1"/>
        <end position="17"/>
    </location>
</feature>
<proteinExistence type="predicted"/>
<name>A0A511R4A4_9DEIN</name>
<protein>
    <submittedName>
        <fullName evidence="2">Uncharacterized protein</fullName>
    </submittedName>
</protein>
<feature type="compositionally biased region" description="Polar residues" evidence="1">
    <location>
        <begin position="61"/>
        <end position="72"/>
    </location>
</feature>